<keyword evidence="1" id="KW-1133">Transmembrane helix</keyword>
<evidence type="ECO:0000256" key="1">
    <source>
        <dbReference type="SAM" id="Phobius"/>
    </source>
</evidence>
<dbReference type="RefSeq" id="WP_145271239.1">
    <property type="nucleotide sequence ID" value="NZ_CP036272.1"/>
</dbReference>
<feature type="transmembrane region" description="Helical" evidence="1">
    <location>
        <begin position="346"/>
        <end position="365"/>
    </location>
</feature>
<name>A0A517STE7_9BACT</name>
<evidence type="ECO:0000313" key="3">
    <source>
        <dbReference type="Proteomes" id="UP000315003"/>
    </source>
</evidence>
<accession>A0A517STE7</accession>
<dbReference type="AlphaFoldDB" id="A0A517STE7"/>
<sequence>MTGITQRIRESLRQRDGITEEAMRLLASEYSEEVSRINKRLANVGSLLDKGLKSEAIHQASIAPDVVDDASVFDFPEAEEWFDILQLLGVPAPPAVNRERANQINAAIVENQRLTGQLKNHRKMALARAPLAWRLKVLRQLVENDPLNLSWKDDLENWERGRLKEIRKEVREASKSADVSTIVELRREIDETAWTITPDKSLSAELENASARFESIKAQSEIKLIGPQVHEAFCQFEEDKVRVLLKRWAQNAAKLDRPAPREIAEQIEAAKAWIAQLDHDEEERRSWSRAIGKLEATIDRNASLSELETAYHGCTKFDEPIPLDLLRRYQSLAEERALTKRRSFQLGMGGIIAACVLLIAAFAWWQYKEMRSQKIELAVAEFETLLKEQNFDGAEQFHADLKAREKDIADHPSIASIALQLEKKVQEEKDRKSKFKEYLEIADQAEAGDIDRSALLRAETLAKTESEKAAAFKVQRRWSLWKAKVESSQTLKQLEKLKAHRGKLDELEQGIVAEETLLGIAIVASELEAILNEFPEASESSIKQVKAAHERATHLHSSLRSRMEQMQKMDVAWQKILLSPSLDSLAENLQRFSEAFPNSPIADELNFVAEESDLWTAALSWNEFIEATSLALRADLSEESMKAFRAAQDQMNDSVGERLDGLPKEIASCVSELDEHREILKRVFDGLPAIVFNDFYTVVESDGDRERYFVFKSYFDANRKTFASDASGSSVLRGIEVVVNQSGAVATRGLSGDLHVFPEPNQSITRLLDEYRRNETEFLTDWSGQFLKLIANLQARDELDSQVKEILVSYLLSGACEGSDWLETQLAEQLQTLSERSSQTEDWFSPKKFESNLAGGLQDSLRQRLADVYGKRPQPLLEVKTLEKMKYTWVGVLGSNRYGEFEVSLLQDRLDTVNDEAGRLAVVRSSSDGRADWVVIGNLRSGEAELLEDTDDCVVGRPVFFFPSKNR</sequence>
<gene>
    <name evidence="2" type="ORF">SV7mr_18970</name>
</gene>
<keyword evidence="3" id="KW-1185">Reference proteome</keyword>
<proteinExistence type="predicted"/>
<keyword evidence="1" id="KW-0812">Transmembrane</keyword>
<keyword evidence="1" id="KW-0472">Membrane</keyword>
<protein>
    <submittedName>
        <fullName evidence="2">Uncharacterized protein</fullName>
    </submittedName>
</protein>
<dbReference type="Proteomes" id="UP000315003">
    <property type="component" value="Chromosome"/>
</dbReference>
<evidence type="ECO:0000313" key="2">
    <source>
        <dbReference type="EMBL" id="QDT59390.1"/>
    </source>
</evidence>
<reference evidence="2 3" key="1">
    <citation type="submission" date="2019-02" db="EMBL/GenBank/DDBJ databases">
        <title>Deep-cultivation of Planctomycetes and their phenomic and genomic characterization uncovers novel biology.</title>
        <authorList>
            <person name="Wiegand S."/>
            <person name="Jogler M."/>
            <person name="Boedeker C."/>
            <person name="Pinto D."/>
            <person name="Vollmers J."/>
            <person name="Rivas-Marin E."/>
            <person name="Kohn T."/>
            <person name="Peeters S.H."/>
            <person name="Heuer A."/>
            <person name="Rast P."/>
            <person name="Oberbeckmann S."/>
            <person name="Bunk B."/>
            <person name="Jeske O."/>
            <person name="Meyerdierks A."/>
            <person name="Storesund J.E."/>
            <person name="Kallscheuer N."/>
            <person name="Luecker S."/>
            <person name="Lage O.M."/>
            <person name="Pohl T."/>
            <person name="Merkel B.J."/>
            <person name="Hornburger P."/>
            <person name="Mueller R.-W."/>
            <person name="Bruemmer F."/>
            <person name="Labrenz M."/>
            <person name="Spormann A.M."/>
            <person name="Op den Camp H."/>
            <person name="Overmann J."/>
            <person name="Amann R."/>
            <person name="Jetten M.S.M."/>
            <person name="Mascher T."/>
            <person name="Medema M.H."/>
            <person name="Devos D.P."/>
            <person name="Kaster A.-K."/>
            <person name="Ovreas L."/>
            <person name="Rohde M."/>
            <person name="Galperin M.Y."/>
            <person name="Jogler C."/>
        </authorList>
    </citation>
    <scope>NUCLEOTIDE SEQUENCE [LARGE SCALE GENOMIC DNA]</scope>
    <source>
        <strain evidence="2 3">SV_7m_r</strain>
    </source>
</reference>
<dbReference type="EMBL" id="CP036272">
    <property type="protein sequence ID" value="QDT59390.1"/>
    <property type="molecule type" value="Genomic_DNA"/>
</dbReference>
<dbReference type="OrthoDB" id="261911at2"/>
<organism evidence="2 3">
    <name type="scientific">Stieleria bergensis</name>
    <dbReference type="NCBI Taxonomy" id="2528025"/>
    <lineage>
        <taxon>Bacteria</taxon>
        <taxon>Pseudomonadati</taxon>
        <taxon>Planctomycetota</taxon>
        <taxon>Planctomycetia</taxon>
        <taxon>Pirellulales</taxon>
        <taxon>Pirellulaceae</taxon>
        <taxon>Stieleria</taxon>
    </lineage>
</organism>